<sequence>MMKQPALAHLIPGFIELHWPAPTSARCRLYAEELCPKHRIHCHISLVEKAEILHLSMRCPPVASYRNSYLLDDADEANILFYPDPIPANPSSELRIPRILVLDTQQPNNLHANAYHDFDSSRDPSKHRNRGGVIGCTTAYFLTRHPSFNSAIHKITLLEAESIASGASGKAGGLLGLWAYPSCIVPLSYRLHAELAKEHDGAKRWGYRALHCGSVTARGKVHKSSQIEGDVSKEGTEEWKKLCKTKSNGKKVVPAEIPKDLDWLDNDTLRGYSEMGTPETTAQVHPYLFTNAVAELAVEKGAEIILGSVTALDYKGVNGAQSVTYEDKITKEIHTIPATDIVVAAGPWTSTIFPEAPIEALRAHSIVIKADVSPYAVFTEIELPRNYAAIRDGEAKKRRHAKFVNPEMYARPDGTVYACGEGDNLIPLPPSSAHVQCDDTRCDDMYSYLCLISSPFRNGSVVAKQACYLPLVSSIGDRGPIIGKTPWRGLFVAAGHTCWGIQNSCATGKVMSEFVFEGECRSADVSELDPGLVLGGGGA</sequence>
<dbReference type="PANTHER" id="PTHR13847">
    <property type="entry name" value="SARCOSINE DEHYDROGENASE-RELATED"/>
    <property type="match status" value="1"/>
</dbReference>
<dbReference type="GO" id="GO:0005770">
    <property type="term" value="C:late endosome"/>
    <property type="evidence" value="ECO:0007669"/>
    <property type="project" value="TreeGrafter"/>
</dbReference>
<dbReference type="InterPro" id="IPR036188">
    <property type="entry name" value="FAD/NAD-bd_sf"/>
</dbReference>
<evidence type="ECO:0000313" key="2">
    <source>
        <dbReference type="EMBL" id="CAG8978564.1"/>
    </source>
</evidence>
<dbReference type="Gene3D" id="3.50.50.60">
    <property type="entry name" value="FAD/NAD(P)-binding domain"/>
    <property type="match status" value="1"/>
</dbReference>
<dbReference type="Proteomes" id="UP000701801">
    <property type="component" value="Unassembled WGS sequence"/>
</dbReference>
<reference evidence="2" key="1">
    <citation type="submission" date="2021-07" db="EMBL/GenBank/DDBJ databases">
        <authorList>
            <person name="Durling M."/>
        </authorList>
    </citation>
    <scope>NUCLEOTIDE SEQUENCE</scope>
</reference>
<dbReference type="Gene3D" id="3.30.9.10">
    <property type="entry name" value="D-Amino Acid Oxidase, subunit A, domain 2"/>
    <property type="match status" value="1"/>
</dbReference>
<gene>
    <name evidence="2" type="ORF">HYALB_00010526</name>
</gene>
<dbReference type="PANTHER" id="PTHR13847:SF150">
    <property type="entry name" value="OXIDOREDUCTASE TDA3-RELATED"/>
    <property type="match status" value="1"/>
</dbReference>
<dbReference type="InterPro" id="IPR006076">
    <property type="entry name" value="FAD-dep_OxRdtase"/>
</dbReference>
<feature type="domain" description="FAD dependent oxidoreductase" evidence="1">
    <location>
        <begin position="131"/>
        <end position="513"/>
    </location>
</feature>
<evidence type="ECO:0000259" key="1">
    <source>
        <dbReference type="Pfam" id="PF01266"/>
    </source>
</evidence>
<keyword evidence="3" id="KW-1185">Reference proteome</keyword>
<dbReference type="EMBL" id="CAJVRM010000266">
    <property type="protein sequence ID" value="CAG8978564.1"/>
    <property type="molecule type" value="Genomic_DNA"/>
</dbReference>
<dbReference type="GO" id="GO:0042147">
    <property type="term" value="P:retrograde transport, endosome to Golgi"/>
    <property type="evidence" value="ECO:0007669"/>
    <property type="project" value="TreeGrafter"/>
</dbReference>
<accession>A0A9N9LU92</accession>
<proteinExistence type="predicted"/>
<organism evidence="2 3">
    <name type="scientific">Hymenoscyphus albidus</name>
    <dbReference type="NCBI Taxonomy" id="595503"/>
    <lineage>
        <taxon>Eukaryota</taxon>
        <taxon>Fungi</taxon>
        <taxon>Dikarya</taxon>
        <taxon>Ascomycota</taxon>
        <taxon>Pezizomycotina</taxon>
        <taxon>Leotiomycetes</taxon>
        <taxon>Helotiales</taxon>
        <taxon>Helotiaceae</taxon>
        <taxon>Hymenoscyphus</taxon>
    </lineage>
</organism>
<dbReference type="SUPFAM" id="SSF51905">
    <property type="entry name" value="FAD/NAD(P)-binding domain"/>
    <property type="match status" value="1"/>
</dbReference>
<dbReference type="Pfam" id="PF01266">
    <property type="entry name" value="DAO"/>
    <property type="match status" value="1"/>
</dbReference>
<name>A0A9N9LU92_9HELO</name>
<dbReference type="GO" id="GO:0005829">
    <property type="term" value="C:cytosol"/>
    <property type="evidence" value="ECO:0007669"/>
    <property type="project" value="GOC"/>
</dbReference>
<dbReference type="AlphaFoldDB" id="A0A9N9LU92"/>
<protein>
    <recommendedName>
        <fullName evidence="1">FAD dependent oxidoreductase domain-containing protein</fullName>
    </recommendedName>
</protein>
<evidence type="ECO:0000313" key="3">
    <source>
        <dbReference type="Proteomes" id="UP000701801"/>
    </source>
</evidence>
<dbReference type="OrthoDB" id="498204at2759"/>
<comment type="caution">
    <text evidence="2">The sequence shown here is derived from an EMBL/GenBank/DDBJ whole genome shotgun (WGS) entry which is preliminary data.</text>
</comment>